<dbReference type="InterPro" id="IPR051278">
    <property type="entry name" value="HdrB/HdrD_reductase"/>
</dbReference>
<evidence type="ECO:0000256" key="1">
    <source>
        <dbReference type="ARBA" id="ARBA00023002"/>
    </source>
</evidence>
<feature type="domain" description="Cysteine-rich" evidence="2">
    <location>
        <begin position="17"/>
        <end position="99"/>
    </location>
</feature>
<dbReference type="Gene3D" id="1.20.1050.140">
    <property type="match status" value="1"/>
</dbReference>
<dbReference type="InterPro" id="IPR004017">
    <property type="entry name" value="Cys_rich_dom"/>
</dbReference>
<dbReference type="Pfam" id="PF02754">
    <property type="entry name" value="CCG"/>
    <property type="match status" value="2"/>
</dbReference>
<accession>A0A519BFP8</accession>
<keyword evidence="1" id="KW-0560">Oxidoreductase</keyword>
<evidence type="ECO:0000313" key="3">
    <source>
        <dbReference type="EMBL" id="RZD16095.1"/>
    </source>
</evidence>
<gene>
    <name evidence="3" type="ORF">EVJ46_07860</name>
</gene>
<sequence length="314" mass="33751">MEKSLPEVKGGITMKLGYFPGCSLKGMARAYDESTKIVAEGFGIELMEIDDFNCCGALEAKGSNEKLSYMLPARVMDSAKGRFHVDAVVTPCNGCYHSLLRTNAAMNENANAKSDVISFLKDVGYGSYEGDIDVRHFLELFYNEVGPEKVKNAVKKSLKGLKVASYYGCLYERPKTITKTGYKSNRDDSENPYFQDELLAATGAEIVKFDAAASCCGGAHALQDESLSATLSATILSAAKKAGADILALPCPLCGAALDIKQPEIVKVHGNDAKIPVVYFTQLIGLSMGKSAKDLKLTDPISNPMDVLKSKGLV</sequence>
<feature type="domain" description="Cysteine-rich" evidence="2">
    <location>
        <begin position="164"/>
        <end position="259"/>
    </location>
</feature>
<comment type="caution">
    <text evidence="3">The sequence shown here is derived from an EMBL/GenBank/DDBJ whole genome shotgun (WGS) entry which is preliminary data.</text>
</comment>
<name>A0A519BFP8_ACIG2</name>
<dbReference type="EMBL" id="SGBC01000003">
    <property type="protein sequence ID" value="RZD16095.1"/>
    <property type="molecule type" value="Genomic_DNA"/>
</dbReference>
<dbReference type="Proteomes" id="UP000316562">
    <property type="component" value="Unassembled WGS sequence"/>
</dbReference>
<dbReference type="PANTHER" id="PTHR42947">
    <property type="entry name" value="COB--COM HETERODISULFIDE REDUCTASE SUBUNIT B 1"/>
    <property type="match status" value="1"/>
</dbReference>
<organism evidence="3 4">
    <name type="scientific">Acididesulfobacter guangdongensis</name>
    <dbReference type="NCBI Taxonomy" id="2597225"/>
    <lineage>
        <taxon>Bacteria</taxon>
        <taxon>Deltaproteobacteria</taxon>
        <taxon>Candidatus Acidulodesulfobacterales</taxon>
        <taxon>Candidatus Acididesulfobacter</taxon>
    </lineage>
</organism>
<dbReference type="PANTHER" id="PTHR42947:SF1">
    <property type="entry name" value="COB--COM HETERODISULFIDE REDUCTASE SUBUNIT B 1"/>
    <property type="match status" value="1"/>
</dbReference>
<evidence type="ECO:0000259" key="2">
    <source>
        <dbReference type="Pfam" id="PF02754"/>
    </source>
</evidence>
<dbReference type="AlphaFoldDB" id="A0A519BFP8"/>
<protein>
    <submittedName>
        <fullName evidence="3">Disulfide reductase</fullName>
    </submittedName>
</protein>
<proteinExistence type="predicted"/>
<dbReference type="Gene3D" id="3.40.50.11810">
    <property type="match status" value="1"/>
</dbReference>
<reference evidence="3 4" key="1">
    <citation type="journal article" date="2019" name="ISME J.">
        <title>Insights into ecological role of a new deltaproteobacterial order Candidatus Acidulodesulfobacterales by metagenomics and metatranscriptomics.</title>
        <authorList>
            <person name="Tan S."/>
            <person name="Liu J."/>
            <person name="Fang Y."/>
            <person name="Hedlund B.P."/>
            <person name="Lian Z.H."/>
            <person name="Huang L.Y."/>
            <person name="Li J.T."/>
            <person name="Huang L.N."/>
            <person name="Li W.J."/>
            <person name="Jiang H.C."/>
            <person name="Dong H.L."/>
            <person name="Shu W.S."/>
        </authorList>
    </citation>
    <scope>NUCLEOTIDE SEQUENCE [LARGE SCALE GENOMIC DNA]</scope>
    <source>
        <strain evidence="3">AP2</strain>
    </source>
</reference>
<evidence type="ECO:0000313" key="4">
    <source>
        <dbReference type="Proteomes" id="UP000316562"/>
    </source>
</evidence>
<dbReference type="GO" id="GO:0016491">
    <property type="term" value="F:oxidoreductase activity"/>
    <property type="evidence" value="ECO:0007669"/>
    <property type="project" value="UniProtKB-KW"/>
</dbReference>